<evidence type="ECO:0000256" key="1">
    <source>
        <dbReference type="ARBA" id="ARBA00009684"/>
    </source>
</evidence>
<keyword evidence="4 9" id="KW-0808">Transferase</keyword>
<protein>
    <recommendedName>
        <fullName evidence="3 9">4-diphosphocytidyl-2-C-methyl-D-erythritol kinase</fullName>
        <shortName evidence="9">CMK</shortName>
        <ecNumber evidence="2 9">2.7.1.148</ecNumber>
    </recommendedName>
    <alternativeName>
        <fullName evidence="8 9">4-(cytidine-5'-diphospho)-2-C-methyl-D-erythritol kinase</fullName>
    </alternativeName>
</protein>
<feature type="active site" evidence="9">
    <location>
        <position position="11"/>
    </location>
</feature>
<dbReference type="RefSeq" id="WP_122013789.1">
    <property type="nucleotide sequence ID" value="NZ_CP033169.1"/>
</dbReference>
<dbReference type="InterPro" id="IPR004424">
    <property type="entry name" value="IspE"/>
</dbReference>
<evidence type="ECO:0000256" key="7">
    <source>
        <dbReference type="ARBA" id="ARBA00022840"/>
    </source>
</evidence>
<dbReference type="NCBIfam" id="TIGR00154">
    <property type="entry name" value="ispE"/>
    <property type="match status" value="1"/>
</dbReference>
<evidence type="ECO:0000256" key="4">
    <source>
        <dbReference type="ARBA" id="ARBA00022679"/>
    </source>
</evidence>
<dbReference type="InterPro" id="IPR020568">
    <property type="entry name" value="Ribosomal_Su5_D2-typ_SF"/>
</dbReference>
<accession>A0A3G2R1E6</accession>
<keyword evidence="7 9" id="KW-0067">ATP-binding</keyword>
<proteinExistence type="inferred from homology"/>
<comment type="pathway">
    <text evidence="9">Isoprenoid biosynthesis; isopentenyl diphosphate biosynthesis via DXP pathway; isopentenyl diphosphate from 1-deoxy-D-xylulose 5-phosphate: step 3/6.</text>
</comment>
<dbReference type="AlphaFoldDB" id="A0A3G2R1E6"/>
<dbReference type="InterPro" id="IPR014721">
    <property type="entry name" value="Ribsml_uS5_D2-typ_fold_subgr"/>
</dbReference>
<dbReference type="InterPro" id="IPR006204">
    <property type="entry name" value="GHMP_kinase_N_dom"/>
</dbReference>
<dbReference type="GO" id="GO:0005524">
    <property type="term" value="F:ATP binding"/>
    <property type="evidence" value="ECO:0007669"/>
    <property type="project" value="UniProtKB-UniRule"/>
</dbReference>
<dbReference type="Proteomes" id="UP000280960">
    <property type="component" value="Chromosome"/>
</dbReference>
<dbReference type="Gene3D" id="3.30.230.10">
    <property type="match status" value="1"/>
</dbReference>
<evidence type="ECO:0000259" key="10">
    <source>
        <dbReference type="Pfam" id="PF00288"/>
    </source>
</evidence>
<comment type="function">
    <text evidence="9">Catalyzes the phosphorylation of the position 2 hydroxy group of 4-diphosphocytidyl-2C-methyl-D-erythritol.</text>
</comment>
<dbReference type="EMBL" id="CP033169">
    <property type="protein sequence ID" value="AYO29284.1"/>
    <property type="molecule type" value="Genomic_DNA"/>
</dbReference>
<evidence type="ECO:0000313" key="12">
    <source>
        <dbReference type="EMBL" id="AYO29284.1"/>
    </source>
</evidence>
<dbReference type="GO" id="GO:0016114">
    <property type="term" value="P:terpenoid biosynthetic process"/>
    <property type="evidence" value="ECO:0007669"/>
    <property type="project" value="UniProtKB-UniRule"/>
</dbReference>
<keyword evidence="9" id="KW-0414">Isoprene biosynthesis</keyword>
<evidence type="ECO:0000256" key="6">
    <source>
        <dbReference type="ARBA" id="ARBA00022777"/>
    </source>
</evidence>
<keyword evidence="5 9" id="KW-0547">Nucleotide-binding</keyword>
<comment type="catalytic activity">
    <reaction evidence="9">
        <text>4-CDP-2-C-methyl-D-erythritol + ATP = 4-CDP-2-C-methyl-D-erythritol 2-phosphate + ADP + H(+)</text>
        <dbReference type="Rhea" id="RHEA:18437"/>
        <dbReference type="ChEBI" id="CHEBI:15378"/>
        <dbReference type="ChEBI" id="CHEBI:30616"/>
        <dbReference type="ChEBI" id="CHEBI:57823"/>
        <dbReference type="ChEBI" id="CHEBI:57919"/>
        <dbReference type="ChEBI" id="CHEBI:456216"/>
        <dbReference type="EC" id="2.7.1.148"/>
    </reaction>
</comment>
<evidence type="ECO:0000256" key="8">
    <source>
        <dbReference type="ARBA" id="ARBA00032554"/>
    </source>
</evidence>
<evidence type="ECO:0000256" key="9">
    <source>
        <dbReference type="HAMAP-Rule" id="MF_00061"/>
    </source>
</evidence>
<name>A0A3G2R1E6_9FIRM</name>
<dbReference type="Gene3D" id="3.30.70.890">
    <property type="entry name" value="GHMP kinase, C-terminal domain"/>
    <property type="match status" value="1"/>
</dbReference>
<dbReference type="KEGG" id="bacg:D2962_00500"/>
<sequence length="284" mass="30683">MFKLDVDARAKINLTLDVLYRRPDGYHEVEMIMQSIALKDHLTLELLPGRAIEVSCSTPELLCDESNLAYKAAKLMIEEFSLDAGVKITLNKNIPLAAGLAGGSADAAAVMIGMNELFGLKKSEEDLMMLGKTIGADIPFCIHGGTAVARGIGEKLTPLKPVPKIALLLVKPHYSVSTKQVYSRLNVKDIKSRPDTAAMIRTILNEDVAAMAKGLCNVLEEVTFGLYPELSFIKEELRKNGALGSLMSGSGPTVYGIFETRSAAQRAAARMDTGNKAIIISETQ</sequence>
<feature type="active site" evidence="9">
    <location>
        <position position="137"/>
    </location>
</feature>
<keyword evidence="6 9" id="KW-0418">Kinase</keyword>
<dbReference type="SUPFAM" id="SSF54211">
    <property type="entry name" value="Ribosomal protein S5 domain 2-like"/>
    <property type="match status" value="1"/>
</dbReference>
<dbReference type="GO" id="GO:0050515">
    <property type="term" value="F:4-(cytidine 5'-diphospho)-2-C-methyl-D-erythritol kinase activity"/>
    <property type="evidence" value="ECO:0007669"/>
    <property type="project" value="UniProtKB-UniRule"/>
</dbReference>
<evidence type="ECO:0000313" key="13">
    <source>
        <dbReference type="Proteomes" id="UP000280960"/>
    </source>
</evidence>
<dbReference type="PANTHER" id="PTHR43527">
    <property type="entry name" value="4-DIPHOSPHOCYTIDYL-2-C-METHYL-D-ERYTHRITOL KINASE, CHLOROPLASTIC"/>
    <property type="match status" value="1"/>
</dbReference>
<evidence type="ECO:0000256" key="5">
    <source>
        <dbReference type="ARBA" id="ARBA00022741"/>
    </source>
</evidence>
<dbReference type="SUPFAM" id="SSF55060">
    <property type="entry name" value="GHMP Kinase, C-terminal domain"/>
    <property type="match status" value="1"/>
</dbReference>
<dbReference type="EC" id="2.7.1.148" evidence="2 9"/>
<dbReference type="InterPro" id="IPR036554">
    <property type="entry name" value="GHMP_kinase_C_sf"/>
</dbReference>
<organism evidence="12 13">
    <name type="scientific">Biomaibacter acetigenes</name>
    <dbReference type="NCBI Taxonomy" id="2316383"/>
    <lineage>
        <taxon>Bacteria</taxon>
        <taxon>Bacillati</taxon>
        <taxon>Bacillota</taxon>
        <taxon>Clostridia</taxon>
        <taxon>Thermosediminibacterales</taxon>
        <taxon>Tepidanaerobacteraceae</taxon>
        <taxon>Biomaibacter</taxon>
    </lineage>
</organism>
<dbReference type="PANTHER" id="PTHR43527:SF2">
    <property type="entry name" value="4-DIPHOSPHOCYTIDYL-2-C-METHYL-D-ERYTHRITOL KINASE, CHLOROPLASTIC"/>
    <property type="match status" value="1"/>
</dbReference>
<reference evidence="12 13" key="1">
    <citation type="submission" date="2018-10" db="EMBL/GenBank/DDBJ databases">
        <authorList>
            <person name="Zhang X."/>
        </authorList>
    </citation>
    <scope>NUCLEOTIDE SEQUENCE [LARGE SCALE GENOMIC DNA]</scope>
    <source>
        <strain evidence="12 13">SK-G1</strain>
    </source>
</reference>
<dbReference type="Pfam" id="PF08544">
    <property type="entry name" value="GHMP_kinases_C"/>
    <property type="match status" value="1"/>
</dbReference>
<evidence type="ECO:0000256" key="2">
    <source>
        <dbReference type="ARBA" id="ARBA00012052"/>
    </source>
</evidence>
<feature type="domain" description="GHMP kinase C-terminal" evidence="11">
    <location>
        <begin position="201"/>
        <end position="272"/>
    </location>
</feature>
<feature type="binding site" evidence="9">
    <location>
        <begin position="95"/>
        <end position="105"/>
    </location>
    <ligand>
        <name>ATP</name>
        <dbReference type="ChEBI" id="CHEBI:30616"/>
    </ligand>
</feature>
<dbReference type="HAMAP" id="MF_00061">
    <property type="entry name" value="IspE"/>
    <property type="match status" value="1"/>
</dbReference>
<dbReference type="PIRSF" id="PIRSF010376">
    <property type="entry name" value="IspE"/>
    <property type="match status" value="1"/>
</dbReference>
<dbReference type="NCBIfam" id="NF011202">
    <property type="entry name" value="PRK14608.1"/>
    <property type="match status" value="1"/>
</dbReference>
<dbReference type="Pfam" id="PF00288">
    <property type="entry name" value="GHMP_kinases_N"/>
    <property type="match status" value="1"/>
</dbReference>
<feature type="domain" description="GHMP kinase N-terminal" evidence="10">
    <location>
        <begin position="67"/>
        <end position="145"/>
    </location>
</feature>
<evidence type="ECO:0000256" key="3">
    <source>
        <dbReference type="ARBA" id="ARBA00017473"/>
    </source>
</evidence>
<keyword evidence="13" id="KW-1185">Reference proteome</keyword>
<dbReference type="GO" id="GO:0019288">
    <property type="term" value="P:isopentenyl diphosphate biosynthetic process, methylerythritol 4-phosphate pathway"/>
    <property type="evidence" value="ECO:0007669"/>
    <property type="project" value="UniProtKB-UniRule"/>
</dbReference>
<dbReference type="InterPro" id="IPR013750">
    <property type="entry name" value="GHMP_kinase_C_dom"/>
</dbReference>
<comment type="similarity">
    <text evidence="1 9">Belongs to the GHMP kinase family. IspE subfamily.</text>
</comment>
<evidence type="ECO:0000259" key="11">
    <source>
        <dbReference type="Pfam" id="PF08544"/>
    </source>
</evidence>
<gene>
    <name evidence="9" type="primary">ispE</name>
    <name evidence="12" type="ORF">D2962_00500</name>
</gene>
<dbReference type="UniPathway" id="UPA00056">
    <property type="reaction ID" value="UER00094"/>
</dbReference>